<dbReference type="InterPro" id="IPR011704">
    <property type="entry name" value="ATPase_dyneun-rel_AAA"/>
</dbReference>
<feature type="domain" description="ATPase dynein-related AAA" evidence="1">
    <location>
        <begin position="470"/>
        <end position="621"/>
    </location>
</feature>
<dbReference type="Gene3D" id="3.40.50.300">
    <property type="entry name" value="P-loop containing nucleotide triphosphate hydrolases"/>
    <property type="match status" value="1"/>
</dbReference>
<dbReference type="SUPFAM" id="SSF52540">
    <property type="entry name" value="P-loop containing nucleoside triphosphate hydrolases"/>
    <property type="match status" value="1"/>
</dbReference>
<dbReference type="PANTHER" id="PTHR37291:SF1">
    <property type="entry name" value="TYPE IV METHYL-DIRECTED RESTRICTION ENZYME ECOKMCRB SUBUNIT"/>
    <property type="match status" value="1"/>
</dbReference>
<comment type="caution">
    <text evidence="2">The sequence shown here is derived from an EMBL/GenBank/DDBJ whole genome shotgun (WGS) entry which is preliminary data.</text>
</comment>
<sequence length="726" mass="81667">MVKEHCTWTGFYSRLADKLLTFKNDRRSLMNKLLSLYEGVDMKLPKLDSSSTPADIDPYTVFGLFNKGISDTNRRKIVSAFAEAFGIEADQPKDFQGVPTLNNLNATFYAFKGDGRRGEHDIDNLWRTFEAEIKLAAEDSELNRAEFVEAYDATIGQFGLGWKLTMGLYWVRPYAFVSLDSRNRWYLGDMKTAGPVVASAFPKEKGSPIPSGAEYLAICDVVRSQLGSKDCPYQDFPALSNAAFIESERVNKERKAAAKAADKEAEESALGDAGVETVHYWLYAPGEGASMWEEFYRRGIMGMGWCDLGDLSGYATKEDMQLKLQEVCGGATTQKNSAHAVWQFVHDIKPGDVVFAKRGRTEILGRGVVVGDYEYDEGESRYPNIRKVKWSHKGSWRTGEMFAMKTLTDMTDYPDFLAKIDPFFEDAAVGEEGVVALEYPLYGAEDFLAEVYMDETAYEALTNVLSSKKNVILQGAPGVGKTFVAKRLAYSMMGAKDVDRVMIVQFHQSYSYEDFIEGFRPSAAGFELTKGAFYSFCKKAAEDEDNDYFFVIDEINRGNLSKIFGELFMLIENDKRGPKNKLQLLYSRELFYVPSNVYLIGMMNTADRSLAMLDYALRRRFAFVDLRPGFGSDGFAEYRDGLSSPKFNELVSCVVRLNAAIADDDSLGEGFCIGHSYFCGLRVEDVTDAALSAIVEFELVPLLREYWFDEPSKVREWADALRRAIK</sequence>
<gene>
    <name evidence="2" type="ORF">DMP12_04815</name>
</gene>
<dbReference type="RefSeq" id="WP_096227038.1">
    <property type="nucleotide sequence ID" value="NZ_JAJCNT010000003.1"/>
</dbReference>
<dbReference type="EMBL" id="QIBW01000004">
    <property type="protein sequence ID" value="ROT90817.1"/>
    <property type="molecule type" value="Genomic_DNA"/>
</dbReference>
<protein>
    <submittedName>
        <fullName evidence="2">AAA family ATPase</fullName>
    </submittedName>
</protein>
<evidence type="ECO:0000313" key="2">
    <source>
        <dbReference type="EMBL" id="ROT90817.1"/>
    </source>
</evidence>
<dbReference type="Proteomes" id="UP000285258">
    <property type="component" value="Unassembled WGS sequence"/>
</dbReference>
<dbReference type="InterPro" id="IPR027417">
    <property type="entry name" value="P-loop_NTPase"/>
</dbReference>
<dbReference type="Pfam" id="PF07728">
    <property type="entry name" value="AAA_5"/>
    <property type="match status" value="1"/>
</dbReference>
<dbReference type="CDD" id="cd00009">
    <property type="entry name" value="AAA"/>
    <property type="match status" value="1"/>
</dbReference>
<name>A0A423ULT7_9ACTN</name>
<dbReference type="AlphaFoldDB" id="A0A423ULT7"/>
<dbReference type="GO" id="GO:0005524">
    <property type="term" value="F:ATP binding"/>
    <property type="evidence" value="ECO:0007669"/>
    <property type="project" value="InterPro"/>
</dbReference>
<reference evidence="3" key="1">
    <citation type="submission" date="2018-05" db="EMBL/GenBank/DDBJ databases">
        <title>Genome Sequencing of selected type strains of the family Eggerthellaceae.</title>
        <authorList>
            <person name="Danylec N."/>
            <person name="Stoll D.A."/>
            <person name="Doetsch A."/>
            <person name="Huch M."/>
        </authorList>
    </citation>
    <scope>NUCLEOTIDE SEQUENCE [LARGE SCALE GENOMIC DNA]</scope>
    <source>
        <strain evidence="3">DSM 27213</strain>
    </source>
</reference>
<organism evidence="2 3">
    <name type="scientific">Gordonibacter urolithinfaciens</name>
    <dbReference type="NCBI Taxonomy" id="1335613"/>
    <lineage>
        <taxon>Bacteria</taxon>
        <taxon>Bacillati</taxon>
        <taxon>Actinomycetota</taxon>
        <taxon>Coriobacteriia</taxon>
        <taxon>Eggerthellales</taxon>
        <taxon>Eggerthellaceae</taxon>
        <taxon>Gordonibacter</taxon>
    </lineage>
</organism>
<proteinExistence type="predicted"/>
<dbReference type="InterPro" id="IPR052934">
    <property type="entry name" value="Methyl-DNA_Rec/Restrict_Enz"/>
</dbReference>
<accession>A0A423ULT7</accession>
<evidence type="ECO:0000313" key="3">
    <source>
        <dbReference type="Proteomes" id="UP000285258"/>
    </source>
</evidence>
<dbReference type="GO" id="GO:0016887">
    <property type="term" value="F:ATP hydrolysis activity"/>
    <property type="evidence" value="ECO:0007669"/>
    <property type="project" value="InterPro"/>
</dbReference>
<evidence type="ECO:0000259" key="1">
    <source>
        <dbReference type="Pfam" id="PF07728"/>
    </source>
</evidence>
<dbReference type="PANTHER" id="PTHR37291">
    <property type="entry name" value="5-METHYLCYTOSINE-SPECIFIC RESTRICTION ENZYME B"/>
    <property type="match status" value="1"/>
</dbReference>